<name>F2U5U7_SALR5</name>
<proteinExistence type="predicted"/>
<dbReference type="OMA" id="VYENIYT"/>
<evidence type="ECO:0000256" key="2">
    <source>
        <dbReference type="SAM" id="MobiDB-lite"/>
    </source>
</evidence>
<feature type="region of interest" description="Disordered" evidence="2">
    <location>
        <begin position="199"/>
        <end position="219"/>
    </location>
</feature>
<keyword evidence="4" id="KW-1185">Reference proteome</keyword>
<dbReference type="GeneID" id="16075833"/>
<keyword evidence="1" id="KW-0175">Coiled coil</keyword>
<dbReference type="OrthoDB" id="19092at2759"/>
<reference evidence="3" key="1">
    <citation type="submission" date="2009-08" db="EMBL/GenBank/DDBJ databases">
        <title>Annotation of Salpingoeca rosetta.</title>
        <authorList>
            <consortium name="The Broad Institute Genome Sequencing Platform"/>
            <person name="Russ C."/>
            <person name="Cuomo C."/>
            <person name="Burger G."/>
            <person name="Gray M.W."/>
            <person name="Holland P.W.H."/>
            <person name="King N."/>
            <person name="Lang F.B.F."/>
            <person name="Roger A.J."/>
            <person name="Ruiz-Trillo I."/>
            <person name="Young S.K."/>
            <person name="Zeng Q."/>
            <person name="Gargeya S."/>
            <person name="Alvarado L."/>
            <person name="Berlin A."/>
            <person name="Chapman S.B."/>
            <person name="Chen Z."/>
            <person name="Freedman E."/>
            <person name="Gellesch M."/>
            <person name="Goldberg J."/>
            <person name="Griggs A."/>
            <person name="Gujja S."/>
            <person name="Heilman E."/>
            <person name="Heiman D."/>
            <person name="Howarth C."/>
            <person name="Mehta T."/>
            <person name="Neiman D."/>
            <person name="Pearson M."/>
            <person name="Roberts A."/>
            <person name="Saif S."/>
            <person name="Shea T."/>
            <person name="Shenoy N."/>
            <person name="Sisk P."/>
            <person name="Stolte C."/>
            <person name="Sykes S."/>
            <person name="White J."/>
            <person name="Yandava C."/>
            <person name="Haas B."/>
            <person name="Nusbaum C."/>
            <person name="Birren B."/>
        </authorList>
    </citation>
    <scope>NUCLEOTIDE SEQUENCE [LARGE SCALE GENOMIC DNA]</scope>
    <source>
        <strain evidence="3">ATCC 50818</strain>
    </source>
</reference>
<gene>
    <name evidence="3" type="ORF">PTSG_03519</name>
</gene>
<evidence type="ECO:0008006" key="5">
    <source>
        <dbReference type="Google" id="ProtNLM"/>
    </source>
</evidence>
<feature type="region of interest" description="Disordered" evidence="2">
    <location>
        <begin position="279"/>
        <end position="308"/>
    </location>
</feature>
<feature type="coiled-coil region" evidence="1">
    <location>
        <begin position="107"/>
        <end position="134"/>
    </location>
</feature>
<evidence type="ECO:0000313" key="3">
    <source>
        <dbReference type="EMBL" id="EGD82888.1"/>
    </source>
</evidence>
<feature type="region of interest" description="Disordered" evidence="2">
    <location>
        <begin position="1"/>
        <end position="27"/>
    </location>
</feature>
<dbReference type="SUPFAM" id="SSF50044">
    <property type="entry name" value="SH3-domain"/>
    <property type="match status" value="1"/>
</dbReference>
<evidence type="ECO:0000313" key="4">
    <source>
        <dbReference type="Proteomes" id="UP000007799"/>
    </source>
</evidence>
<dbReference type="InterPro" id="IPR036028">
    <property type="entry name" value="SH3-like_dom_sf"/>
</dbReference>
<evidence type="ECO:0000256" key="1">
    <source>
        <dbReference type="SAM" id="Coils"/>
    </source>
</evidence>
<dbReference type="RefSeq" id="XP_004995252.1">
    <property type="nucleotide sequence ID" value="XM_004995195.1"/>
</dbReference>
<dbReference type="Proteomes" id="UP000007799">
    <property type="component" value="Unassembled WGS sequence"/>
</dbReference>
<accession>F2U5U7</accession>
<dbReference type="EMBL" id="GL832962">
    <property type="protein sequence ID" value="EGD82888.1"/>
    <property type="molecule type" value="Genomic_DNA"/>
</dbReference>
<dbReference type="KEGG" id="sre:PTSG_03519"/>
<protein>
    <recommendedName>
        <fullName evidence="5">WW domain-containing protein</fullName>
    </recommendedName>
</protein>
<sequence length="360" mass="41483">MAERDDHLKAISNNRGKAPAADPEEIKKRNQAALAKRKAMLAQMKEEEKSKPLPEGWRRVESRSRPGEFVYENIHTEERIAWFPTEPAKEEATPALVAQNTDEDKKEALKKKNLAALEKRKQRLKAQREAEKSLDLPDGWKRVESRSRPGEVVYENVFTGERQAWFPDAPAVDPKASEADAKKQALIEKNRKALEARKAKLAAKKSEEASKPLPEGWRRVESRSRPGEYVYENIYTEERIAWLPEEPAEPPLPEGWRKVESRTYPGEYVYENIYTMDRQAWRPEGPAPKEPVEEDPAKRTQDQLQQLKKATPEVNIVCKARAMYEYAAENREEEIDLLEGDVILVEYKHSNIVTAVNHKH</sequence>
<dbReference type="InParanoid" id="F2U5U7"/>
<dbReference type="CDD" id="cd00174">
    <property type="entry name" value="SH3"/>
    <property type="match status" value="1"/>
</dbReference>
<organism evidence="4">
    <name type="scientific">Salpingoeca rosetta (strain ATCC 50818 / BSB-021)</name>
    <dbReference type="NCBI Taxonomy" id="946362"/>
    <lineage>
        <taxon>Eukaryota</taxon>
        <taxon>Choanoflagellata</taxon>
        <taxon>Craspedida</taxon>
        <taxon>Salpingoecidae</taxon>
        <taxon>Salpingoeca</taxon>
    </lineage>
</organism>
<dbReference type="AlphaFoldDB" id="F2U5U7"/>